<reference evidence="1 2" key="1">
    <citation type="submission" date="2019-09" db="EMBL/GenBank/DDBJ databases">
        <authorList>
            <person name="Li Y."/>
        </authorList>
    </citation>
    <scope>NUCLEOTIDE SEQUENCE [LARGE SCALE GENOMIC DNA]</scope>
    <source>
        <strain evidence="1 2">L3-3HA</strain>
    </source>
</reference>
<evidence type="ECO:0000313" key="2">
    <source>
        <dbReference type="Proteomes" id="UP000335415"/>
    </source>
</evidence>
<evidence type="ECO:0000313" key="1">
    <source>
        <dbReference type="EMBL" id="KAA8999445.1"/>
    </source>
</evidence>
<name>A0A5J5FZI0_9GAMM</name>
<dbReference type="AlphaFoldDB" id="A0A5J5FZI0"/>
<dbReference type="EMBL" id="VYKJ01000006">
    <property type="protein sequence ID" value="KAA8999445.1"/>
    <property type="molecule type" value="Genomic_DNA"/>
</dbReference>
<dbReference type="OrthoDB" id="6636664at2"/>
<comment type="caution">
    <text evidence="1">The sequence shown here is derived from an EMBL/GenBank/DDBJ whole genome shotgun (WGS) entry which is preliminary data.</text>
</comment>
<keyword evidence="2" id="KW-1185">Reference proteome</keyword>
<proteinExistence type="predicted"/>
<gene>
    <name evidence="1" type="ORF">FJU30_14020</name>
</gene>
<protein>
    <submittedName>
        <fullName evidence="1">Uncharacterized protein</fullName>
    </submittedName>
</protein>
<sequence length="89" mass="9891">MALGDIQQGKTLRFNLWKNSATGEVFVLNAHQDRMPVQSLWCGESRDAYNSRRQLALPDRRGRAPRPITLRCAAGAQRVNCRPASDPAG</sequence>
<dbReference type="RefSeq" id="WP_150435588.1">
    <property type="nucleotide sequence ID" value="NZ_VYKJ01000006.1"/>
</dbReference>
<organism evidence="1 2">
    <name type="scientific">Affinibrenneria salicis</name>
    <dbReference type="NCBI Taxonomy" id="2590031"/>
    <lineage>
        <taxon>Bacteria</taxon>
        <taxon>Pseudomonadati</taxon>
        <taxon>Pseudomonadota</taxon>
        <taxon>Gammaproteobacteria</taxon>
        <taxon>Enterobacterales</taxon>
        <taxon>Pectobacteriaceae</taxon>
        <taxon>Affinibrenneria</taxon>
    </lineage>
</organism>
<dbReference type="Proteomes" id="UP000335415">
    <property type="component" value="Unassembled WGS sequence"/>
</dbReference>
<accession>A0A5J5FZI0</accession>